<evidence type="ECO:0000313" key="2">
    <source>
        <dbReference type="Proteomes" id="UP000176923"/>
    </source>
</evidence>
<dbReference type="AlphaFoldDB" id="A0A1F5ZLD5"/>
<accession>A0A1F5ZLD5</accession>
<protein>
    <recommendedName>
        <fullName evidence="3">SynChlorMet cassette protein ScmC</fullName>
    </recommendedName>
</protein>
<comment type="caution">
    <text evidence="1">The sequence shown here is derived from an EMBL/GenBank/DDBJ whole genome shotgun (WGS) entry which is preliminary data.</text>
</comment>
<dbReference type="Proteomes" id="UP000176923">
    <property type="component" value="Unassembled WGS sequence"/>
</dbReference>
<reference evidence="1 2" key="1">
    <citation type="journal article" date="2016" name="Nat. Commun.">
        <title>Thousands of microbial genomes shed light on interconnected biogeochemical processes in an aquifer system.</title>
        <authorList>
            <person name="Anantharaman K."/>
            <person name="Brown C.T."/>
            <person name="Hug L.A."/>
            <person name="Sharon I."/>
            <person name="Castelle C.J."/>
            <person name="Probst A.J."/>
            <person name="Thomas B.C."/>
            <person name="Singh A."/>
            <person name="Wilkins M.J."/>
            <person name="Karaoz U."/>
            <person name="Brodie E.L."/>
            <person name="Williams K.H."/>
            <person name="Hubbard S.S."/>
            <person name="Banfield J.F."/>
        </authorList>
    </citation>
    <scope>NUCLEOTIDE SEQUENCE [LARGE SCALE GENOMIC DNA]</scope>
</reference>
<name>A0A1F5ZLD5_9BACT</name>
<dbReference type="EMBL" id="MFJL01000038">
    <property type="protein sequence ID" value="OGG13258.1"/>
    <property type="molecule type" value="Genomic_DNA"/>
</dbReference>
<organism evidence="1 2">
    <name type="scientific">Candidatus Gottesmanbacteria bacterium RIFCSPHIGHO2_02_FULL_39_11</name>
    <dbReference type="NCBI Taxonomy" id="1798382"/>
    <lineage>
        <taxon>Bacteria</taxon>
        <taxon>Candidatus Gottesmaniibacteriota</taxon>
    </lineage>
</organism>
<sequence>MISQYLIVAGYTFKIFFENSDNTFYRNKWLEDIKKYYGNFIPDLKPKKIDYSIRFVERKTYPIIKKSEKGKKYINYFIDSDHRKATTFYIISIAQFELILMDIVCKLFQNDGGFFIHTSAVYARDGAFLFTGKSHSGKSTIINLLNPAFTPFVDDIGIIRKKNNSYYLYQTPHHEKGDSINKNSSGFLIKKIFFLKKSNINEIKKITSKNEIIQKLTFQVIVYFIQNKFSIKHLLEFIAVFDTYYLLSFNTNREELLQFINKFIILY</sequence>
<dbReference type="STRING" id="1798382.A3D77_05335"/>
<proteinExistence type="predicted"/>
<evidence type="ECO:0000313" key="1">
    <source>
        <dbReference type="EMBL" id="OGG13258.1"/>
    </source>
</evidence>
<evidence type="ECO:0008006" key="3">
    <source>
        <dbReference type="Google" id="ProtNLM"/>
    </source>
</evidence>
<gene>
    <name evidence="1" type="ORF">A3D77_05335</name>
</gene>